<evidence type="ECO:0000256" key="4">
    <source>
        <dbReference type="ARBA" id="ARBA00022692"/>
    </source>
</evidence>
<evidence type="ECO:0000313" key="10">
    <source>
        <dbReference type="EMBL" id="VEG50011.1"/>
    </source>
</evidence>
<organism evidence="10 11">
    <name type="scientific">Mycolicibacterium chitae</name>
    <name type="common">Mycobacterium chitae</name>
    <dbReference type="NCBI Taxonomy" id="1792"/>
    <lineage>
        <taxon>Bacteria</taxon>
        <taxon>Bacillati</taxon>
        <taxon>Actinomycetota</taxon>
        <taxon>Actinomycetes</taxon>
        <taxon>Mycobacteriales</taxon>
        <taxon>Mycobacteriaceae</taxon>
        <taxon>Mycolicibacterium</taxon>
    </lineage>
</organism>
<evidence type="ECO:0000313" key="11">
    <source>
        <dbReference type="Proteomes" id="UP000282551"/>
    </source>
</evidence>
<keyword evidence="11" id="KW-1185">Reference proteome</keyword>
<comment type="similarity">
    <text evidence="2">Belongs to the EccE family.</text>
</comment>
<reference evidence="10 11" key="1">
    <citation type="submission" date="2018-12" db="EMBL/GenBank/DDBJ databases">
        <authorList>
            <consortium name="Pathogen Informatics"/>
        </authorList>
    </citation>
    <scope>NUCLEOTIDE SEQUENCE [LARGE SCALE GENOMIC DNA]</scope>
    <source>
        <strain evidence="10 11">NCTC10485</strain>
    </source>
</reference>
<keyword evidence="4 8" id="KW-0812">Transmembrane</keyword>
<keyword evidence="3" id="KW-1003">Cell membrane</keyword>
<accession>A0A3S4VKY1</accession>
<dbReference type="Proteomes" id="UP000282551">
    <property type="component" value="Chromosome"/>
</dbReference>
<feature type="transmembrane region" description="Helical" evidence="8">
    <location>
        <begin position="34"/>
        <end position="55"/>
    </location>
</feature>
<dbReference type="Pfam" id="PF11203">
    <property type="entry name" value="EccE"/>
    <property type="match status" value="1"/>
</dbReference>
<feature type="region of interest" description="Disordered" evidence="7">
    <location>
        <begin position="286"/>
        <end position="315"/>
    </location>
</feature>
<dbReference type="RefSeq" id="WP_258538412.1">
    <property type="nucleotide sequence ID" value="NZ_AP022604.1"/>
</dbReference>
<dbReference type="InterPro" id="IPR050051">
    <property type="entry name" value="EccE_dom"/>
</dbReference>
<evidence type="ECO:0000259" key="9">
    <source>
        <dbReference type="Pfam" id="PF11203"/>
    </source>
</evidence>
<dbReference type="EMBL" id="LR134355">
    <property type="protein sequence ID" value="VEG50011.1"/>
    <property type="molecule type" value="Genomic_DNA"/>
</dbReference>
<dbReference type="NCBIfam" id="TIGR03923">
    <property type="entry name" value="T7SS_EccE"/>
    <property type="match status" value="1"/>
</dbReference>
<dbReference type="InterPro" id="IPR021368">
    <property type="entry name" value="T7SS_EccE"/>
</dbReference>
<protein>
    <submittedName>
        <fullName evidence="10">Transmembrane protein</fullName>
    </submittedName>
</protein>
<keyword evidence="5 8" id="KW-1133">Transmembrane helix</keyword>
<name>A0A3S4VKY1_MYCCI</name>
<gene>
    <name evidence="10" type="ORF">NCTC10485_04326</name>
</gene>
<comment type="subcellular location">
    <subcellularLocation>
        <location evidence="1">Cell membrane</location>
    </subcellularLocation>
</comment>
<proteinExistence type="inferred from homology"/>
<evidence type="ECO:0000256" key="6">
    <source>
        <dbReference type="ARBA" id="ARBA00023136"/>
    </source>
</evidence>
<evidence type="ECO:0000256" key="7">
    <source>
        <dbReference type="SAM" id="MobiDB-lite"/>
    </source>
</evidence>
<evidence type="ECO:0000256" key="1">
    <source>
        <dbReference type="ARBA" id="ARBA00004236"/>
    </source>
</evidence>
<sequence length="315" mass="33707">MRIAWPGAGRLTLIALAVVPAAMSYPWQTDTGKWALGIAIAVTIILLAQWHGMFLTTMIKRGVALIGARESGSGAHQLVQRTEADAQTTAVLRVLPESDGDLPLDVLAGYLDRYGLRCEAVRVTSRNTPAGRTTWIGLTMSAAPNLTELQARSPRIPLRDTAEVTLRRLADHLRELGWAVTTSEVDVPDLLGPQAKAKWRAVQDGSDSYVAAYAVDVNDALPETLVKLWEHASPEVWTAVQITPGTQVAAACAIRTDDKPKGAAPLPGLRPLRGYQLEALDALSPNAADPLPGANPTAADLADLRWPAGAEKVRT</sequence>
<evidence type="ECO:0000256" key="5">
    <source>
        <dbReference type="ARBA" id="ARBA00022989"/>
    </source>
</evidence>
<evidence type="ECO:0000256" key="2">
    <source>
        <dbReference type="ARBA" id="ARBA00007759"/>
    </source>
</evidence>
<evidence type="ECO:0000256" key="8">
    <source>
        <dbReference type="SAM" id="Phobius"/>
    </source>
</evidence>
<keyword evidence="6 8" id="KW-0472">Membrane</keyword>
<evidence type="ECO:0000256" key="3">
    <source>
        <dbReference type="ARBA" id="ARBA00022475"/>
    </source>
</evidence>
<feature type="domain" description="Type VII secretion system protein EccE" evidence="9">
    <location>
        <begin position="129"/>
        <end position="183"/>
    </location>
</feature>
<dbReference type="GO" id="GO:0005886">
    <property type="term" value="C:plasma membrane"/>
    <property type="evidence" value="ECO:0007669"/>
    <property type="project" value="UniProtKB-SubCell"/>
</dbReference>
<dbReference type="AlphaFoldDB" id="A0A3S4VKY1"/>